<dbReference type="InterPro" id="IPR009057">
    <property type="entry name" value="Homeodomain-like_sf"/>
</dbReference>
<dbReference type="Pfam" id="PF14246">
    <property type="entry name" value="TetR_C_7"/>
    <property type="match status" value="1"/>
</dbReference>
<dbReference type="GO" id="GO:0003700">
    <property type="term" value="F:DNA-binding transcription factor activity"/>
    <property type="evidence" value="ECO:0007669"/>
    <property type="project" value="TreeGrafter"/>
</dbReference>
<dbReference type="GO" id="GO:0000976">
    <property type="term" value="F:transcription cis-regulatory region binding"/>
    <property type="evidence" value="ECO:0007669"/>
    <property type="project" value="TreeGrafter"/>
</dbReference>
<dbReference type="PANTHER" id="PTHR30055">
    <property type="entry name" value="HTH-TYPE TRANSCRIPTIONAL REGULATOR RUTR"/>
    <property type="match status" value="1"/>
</dbReference>
<proteinExistence type="predicted"/>
<evidence type="ECO:0000259" key="3">
    <source>
        <dbReference type="PROSITE" id="PS50977"/>
    </source>
</evidence>
<dbReference type="EMBL" id="CP021330">
    <property type="protein sequence ID" value="AVX04009.1"/>
    <property type="molecule type" value="Genomic_DNA"/>
</dbReference>
<sequence>MGAAIRDRSMEVKLSAAIKLGDEELTQRQQDVLDIALSLLVEVGDKLTMTGVARRARCSKESLYKWFGDRDGLLTAIVQWQAAKVRPVPLGPQRMSIEALQANLERFAYDWLKVIAGDISVALNRLAITHAGPLSNLGHTVLTNGRFAVGKRLKPLLKAGRGAGLLRFDDEEEAFRTFFGLVLRDVQVRLLLGDEFELSDQDVIRDAKRATEQFLKLYGA</sequence>
<dbReference type="InterPro" id="IPR001647">
    <property type="entry name" value="HTH_TetR"/>
</dbReference>
<feature type="domain" description="HTH tetR-type" evidence="3">
    <location>
        <begin position="26"/>
        <end position="85"/>
    </location>
</feature>
<dbReference type="PROSITE" id="PS50977">
    <property type="entry name" value="HTH_TETR_2"/>
    <property type="match status" value="1"/>
</dbReference>
<evidence type="ECO:0000313" key="4">
    <source>
        <dbReference type="EMBL" id="AVX04009.1"/>
    </source>
</evidence>
<keyword evidence="5" id="KW-1185">Reference proteome</keyword>
<evidence type="ECO:0000313" key="5">
    <source>
        <dbReference type="Proteomes" id="UP000258927"/>
    </source>
</evidence>
<dbReference type="InterPro" id="IPR039536">
    <property type="entry name" value="TetR_C_Proteobacteria"/>
</dbReference>
<organism evidence="4 5">
    <name type="scientific">Maritalea myrionectae</name>
    <dbReference type="NCBI Taxonomy" id="454601"/>
    <lineage>
        <taxon>Bacteria</taxon>
        <taxon>Pseudomonadati</taxon>
        <taxon>Pseudomonadota</taxon>
        <taxon>Alphaproteobacteria</taxon>
        <taxon>Hyphomicrobiales</taxon>
        <taxon>Devosiaceae</taxon>
        <taxon>Maritalea</taxon>
    </lineage>
</organism>
<accession>A0A2R4MDQ9</accession>
<keyword evidence="1 2" id="KW-0238">DNA-binding</keyword>
<dbReference type="InterPro" id="IPR050109">
    <property type="entry name" value="HTH-type_TetR-like_transc_reg"/>
</dbReference>
<feature type="DNA-binding region" description="H-T-H motif" evidence="2">
    <location>
        <begin position="48"/>
        <end position="67"/>
    </location>
</feature>
<evidence type="ECO:0000256" key="1">
    <source>
        <dbReference type="ARBA" id="ARBA00023125"/>
    </source>
</evidence>
<dbReference type="KEGG" id="mmyr:MXMO3_01479"/>
<dbReference type="PANTHER" id="PTHR30055:SF146">
    <property type="entry name" value="HTH-TYPE TRANSCRIPTIONAL DUAL REGULATOR CECR"/>
    <property type="match status" value="1"/>
</dbReference>
<dbReference type="AlphaFoldDB" id="A0A2R4MDQ9"/>
<dbReference type="Gene3D" id="1.10.357.10">
    <property type="entry name" value="Tetracycline Repressor, domain 2"/>
    <property type="match status" value="1"/>
</dbReference>
<protein>
    <recommendedName>
        <fullName evidence="3">HTH tetR-type domain-containing protein</fullName>
    </recommendedName>
</protein>
<gene>
    <name evidence="4" type="ORF">MXMO3_01479</name>
</gene>
<name>A0A2R4MDQ9_9HYPH</name>
<dbReference type="Gene3D" id="1.10.10.60">
    <property type="entry name" value="Homeodomain-like"/>
    <property type="match status" value="1"/>
</dbReference>
<dbReference type="STRING" id="1122213.GCA_000423365_01314"/>
<dbReference type="SUPFAM" id="SSF46689">
    <property type="entry name" value="Homeodomain-like"/>
    <property type="match status" value="1"/>
</dbReference>
<reference evidence="4 5" key="1">
    <citation type="submission" date="2017-05" db="EMBL/GenBank/DDBJ databases">
        <title>Genome Analysis of Maritalea myrionectae HL2708#5.</title>
        <authorList>
            <consortium name="Cotde Inc.-PKNU"/>
            <person name="Jang D."/>
            <person name="Oh H.-M."/>
        </authorList>
    </citation>
    <scope>NUCLEOTIDE SEQUENCE [LARGE SCALE GENOMIC DNA]</scope>
    <source>
        <strain evidence="4 5">HL2708#5</strain>
    </source>
</reference>
<evidence type="ECO:0000256" key="2">
    <source>
        <dbReference type="PROSITE-ProRule" id="PRU00335"/>
    </source>
</evidence>
<dbReference type="Proteomes" id="UP000258927">
    <property type="component" value="Chromosome"/>
</dbReference>